<feature type="non-terminal residue" evidence="2">
    <location>
        <position position="1"/>
    </location>
</feature>
<gene>
    <name evidence="2" type="ORF">EJB05_37582</name>
</gene>
<reference evidence="2 3" key="1">
    <citation type="journal article" date="2019" name="Sci. Rep.">
        <title>A high-quality genome of Eragrostis curvula grass provides insights into Poaceae evolution and supports new strategies to enhance forage quality.</title>
        <authorList>
            <person name="Carballo J."/>
            <person name="Santos B.A.C.M."/>
            <person name="Zappacosta D."/>
            <person name="Garbus I."/>
            <person name="Selva J.P."/>
            <person name="Gallo C.A."/>
            <person name="Diaz A."/>
            <person name="Albertini E."/>
            <person name="Caccamo M."/>
            <person name="Echenique V."/>
        </authorList>
    </citation>
    <scope>NUCLEOTIDE SEQUENCE [LARGE SCALE GENOMIC DNA]</scope>
    <source>
        <strain evidence="3">cv. Victoria</strain>
        <tissue evidence="2">Leaf</tissue>
    </source>
</reference>
<sequence length="116" mass="13420">MTIRSLPSPSILLSPPKPPVRAHAIRSETASNPYKSSNHSSAYILWPSTSFPSSPRRERRSEQHQFWFFPKINRRRHRRNSNSSGGRVTLSISPLFRRRRPPSHHLRPPLPAPLAW</sequence>
<feature type="compositionally biased region" description="Polar residues" evidence="1">
    <location>
        <begin position="28"/>
        <end position="39"/>
    </location>
</feature>
<dbReference type="EMBL" id="RWGY01000031">
    <property type="protein sequence ID" value="TVU14135.1"/>
    <property type="molecule type" value="Genomic_DNA"/>
</dbReference>
<evidence type="ECO:0000256" key="1">
    <source>
        <dbReference type="SAM" id="MobiDB-lite"/>
    </source>
</evidence>
<evidence type="ECO:0000313" key="3">
    <source>
        <dbReference type="Proteomes" id="UP000324897"/>
    </source>
</evidence>
<feature type="compositionally biased region" description="Low complexity" evidence="1">
    <location>
        <begin position="1"/>
        <end position="14"/>
    </location>
</feature>
<protein>
    <submittedName>
        <fullName evidence="2">Uncharacterized protein</fullName>
    </submittedName>
</protein>
<accession>A0A5J9TS87</accession>
<feature type="compositionally biased region" description="Basic residues" evidence="1">
    <location>
        <begin position="96"/>
        <end position="107"/>
    </location>
</feature>
<name>A0A5J9TS87_9POAL</name>
<feature type="region of interest" description="Disordered" evidence="1">
    <location>
        <begin position="1"/>
        <end position="39"/>
    </location>
</feature>
<dbReference type="Proteomes" id="UP000324897">
    <property type="component" value="Unassembled WGS sequence"/>
</dbReference>
<dbReference type="Gramene" id="TVU14135">
    <property type="protein sequence ID" value="TVU14135"/>
    <property type="gene ID" value="EJB05_37582"/>
</dbReference>
<comment type="caution">
    <text evidence="2">The sequence shown here is derived from an EMBL/GenBank/DDBJ whole genome shotgun (WGS) entry which is preliminary data.</text>
</comment>
<organism evidence="2 3">
    <name type="scientific">Eragrostis curvula</name>
    <name type="common">weeping love grass</name>
    <dbReference type="NCBI Taxonomy" id="38414"/>
    <lineage>
        <taxon>Eukaryota</taxon>
        <taxon>Viridiplantae</taxon>
        <taxon>Streptophyta</taxon>
        <taxon>Embryophyta</taxon>
        <taxon>Tracheophyta</taxon>
        <taxon>Spermatophyta</taxon>
        <taxon>Magnoliopsida</taxon>
        <taxon>Liliopsida</taxon>
        <taxon>Poales</taxon>
        <taxon>Poaceae</taxon>
        <taxon>PACMAD clade</taxon>
        <taxon>Chloridoideae</taxon>
        <taxon>Eragrostideae</taxon>
        <taxon>Eragrostidinae</taxon>
        <taxon>Eragrostis</taxon>
    </lineage>
</organism>
<keyword evidence="3" id="KW-1185">Reference proteome</keyword>
<evidence type="ECO:0000313" key="2">
    <source>
        <dbReference type="EMBL" id="TVU14135.1"/>
    </source>
</evidence>
<feature type="region of interest" description="Disordered" evidence="1">
    <location>
        <begin position="73"/>
        <end position="116"/>
    </location>
</feature>
<proteinExistence type="predicted"/>
<dbReference type="AlphaFoldDB" id="A0A5J9TS87"/>